<dbReference type="CDD" id="cd16345">
    <property type="entry name" value="LMWP_ArsC"/>
    <property type="match status" value="1"/>
</dbReference>
<comment type="caution">
    <text evidence="3">The sequence shown here is derived from an EMBL/GenBank/DDBJ whole genome shotgun (WGS) entry which is preliminary data.</text>
</comment>
<dbReference type="Pfam" id="PF01451">
    <property type="entry name" value="LMWPc"/>
    <property type="match status" value="1"/>
</dbReference>
<accession>A0A7X1L0A5</accession>
<dbReference type="InterPro" id="IPR023485">
    <property type="entry name" value="Ptyr_pPase"/>
</dbReference>
<sequence length="156" mass="16936">MKILFVCTANSCRSILSEAIFNSVAPDGMQAFSAGSHPSGSIHPQSLKALKREGIIAEELFSKSIEIHRFLDPDFVITVCDKAAAEACPIVFSTAIKAHWGLADPSDINGSPDQIKDAFDATLAHIKKRVNLFMAISHKQLNREQLMAEIALIGCL</sequence>
<protein>
    <submittedName>
        <fullName evidence="3">Arsenate reductase ArsC</fullName>
    </submittedName>
</protein>
<keyword evidence="4" id="KW-1185">Reference proteome</keyword>
<dbReference type="PANTHER" id="PTHR43428:SF1">
    <property type="entry name" value="ARSENATE REDUCTASE"/>
    <property type="match status" value="1"/>
</dbReference>
<dbReference type="EMBL" id="JACMYG010000053">
    <property type="protein sequence ID" value="MBC2693473.1"/>
    <property type="molecule type" value="Genomic_DNA"/>
</dbReference>
<dbReference type="SUPFAM" id="SSF52788">
    <property type="entry name" value="Phosphotyrosine protein phosphatases I"/>
    <property type="match status" value="1"/>
</dbReference>
<dbReference type="GO" id="GO:0046685">
    <property type="term" value="P:response to arsenic-containing substance"/>
    <property type="evidence" value="ECO:0007669"/>
    <property type="project" value="UniProtKB-KW"/>
</dbReference>
<dbReference type="RefSeq" id="WP_185819231.1">
    <property type="nucleotide sequence ID" value="NZ_JACMYG010000053.1"/>
</dbReference>
<organism evidence="3 4">
    <name type="scientific">Pseudomonas kielensis</name>
    <dbReference type="NCBI Taxonomy" id="2762577"/>
    <lineage>
        <taxon>Bacteria</taxon>
        <taxon>Pseudomonadati</taxon>
        <taxon>Pseudomonadota</taxon>
        <taxon>Gammaproteobacteria</taxon>
        <taxon>Pseudomonadales</taxon>
        <taxon>Pseudomonadaceae</taxon>
        <taxon>Pseudomonas</taxon>
    </lineage>
</organism>
<evidence type="ECO:0000313" key="3">
    <source>
        <dbReference type="EMBL" id="MBC2693473.1"/>
    </source>
</evidence>
<reference evidence="3 4" key="1">
    <citation type="submission" date="2020-08" db="EMBL/GenBank/DDBJ databases">
        <title>Pseudomonas sp. nov.</title>
        <authorList>
            <person name="Gieschler S."/>
            <person name="Fiedler G."/>
            <person name="Brinks E."/>
            <person name="Boehnlein C."/>
            <person name="Franz C.M.A.P."/>
            <person name="Kabisch J."/>
        </authorList>
    </citation>
    <scope>NUCLEOTIDE SEQUENCE [LARGE SCALE GENOMIC DNA]</scope>
    <source>
        <strain evidence="3 4">MBT-1</strain>
    </source>
</reference>
<keyword evidence="1" id="KW-0059">Arsenical resistance</keyword>
<proteinExistence type="predicted"/>
<dbReference type="AlphaFoldDB" id="A0A7X1L0A5"/>
<name>A0A7X1L0A5_9PSED</name>
<dbReference type="SMART" id="SM00226">
    <property type="entry name" value="LMWPc"/>
    <property type="match status" value="1"/>
</dbReference>
<gene>
    <name evidence="3" type="ORF">H7995_27200</name>
</gene>
<evidence type="ECO:0000256" key="1">
    <source>
        <dbReference type="ARBA" id="ARBA00022849"/>
    </source>
</evidence>
<dbReference type="Proteomes" id="UP000526003">
    <property type="component" value="Unassembled WGS sequence"/>
</dbReference>
<evidence type="ECO:0000259" key="2">
    <source>
        <dbReference type="SMART" id="SM00226"/>
    </source>
</evidence>
<dbReference type="InterPro" id="IPR036196">
    <property type="entry name" value="Ptyr_pPase_sf"/>
</dbReference>
<evidence type="ECO:0000313" key="4">
    <source>
        <dbReference type="Proteomes" id="UP000526003"/>
    </source>
</evidence>
<feature type="domain" description="Phosphotyrosine protein phosphatase I" evidence="2">
    <location>
        <begin position="1"/>
        <end position="136"/>
    </location>
</feature>
<dbReference type="PANTHER" id="PTHR43428">
    <property type="entry name" value="ARSENATE REDUCTASE"/>
    <property type="match status" value="1"/>
</dbReference>
<dbReference type="Gene3D" id="3.40.50.2300">
    <property type="match status" value="1"/>
</dbReference>